<reference evidence="9 10" key="1">
    <citation type="journal article" date="2011" name="Proc. Natl. Acad. Sci. U.S.A.">
        <title>Genetic diversity and population structure of the endangered marsupial Sarcophilus harrisii (Tasmanian devil).</title>
        <authorList>
            <person name="Miller W."/>
            <person name="Hayes V.M."/>
            <person name="Ratan A."/>
            <person name="Petersen D.C."/>
            <person name="Wittekindt N.E."/>
            <person name="Miller J."/>
            <person name="Walenz B."/>
            <person name="Knight J."/>
            <person name="Qi J."/>
            <person name="Zhao F."/>
            <person name="Wang Q."/>
            <person name="Bedoya-Reina O.C."/>
            <person name="Katiyar N."/>
            <person name="Tomsho L.P."/>
            <person name="Kasson L.M."/>
            <person name="Hardie R.A."/>
            <person name="Woodbridge P."/>
            <person name="Tindall E.A."/>
            <person name="Bertelsen M.F."/>
            <person name="Dixon D."/>
            <person name="Pyecroft S."/>
            <person name="Helgen K.M."/>
            <person name="Lesk A.M."/>
            <person name="Pringle T.H."/>
            <person name="Patterson N."/>
            <person name="Zhang Y."/>
            <person name="Kreiss A."/>
            <person name="Woods G.M."/>
            <person name="Jones M.E."/>
            <person name="Schuster S.C."/>
        </authorList>
    </citation>
    <scope>NUCLEOTIDE SEQUENCE [LARGE SCALE GENOMIC DNA]</scope>
</reference>
<reference evidence="9" key="3">
    <citation type="submission" date="2025-09" db="UniProtKB">
        <authorList>
            <consortium name="Ensembl"/>
        </authorList>
    </citation>
    <scope>IDENTIFICATION</scope>
</reference>
<dbReference type="GO" id="GO:0032991">
    <property type="term" value="C:protein-containing complex"/>
    <property type="evidence" value="ECO:0007669"/>
    <property type="project" value="Ensembl"/>
</dbReference>
<dbReference type="GeneTree" id="ENSGT00940000154521"/>
<dbReference type="OrthoDB" id="10259713at2759"/>
<dbReference type="GO" id="GO:0036064">
    <property type="term" value="C:ciliary basal body"/>
    <property type="evidence" value="ECO:0007669"/>
    <property type="project" value="Ensembl"/>
</dbReference>
<accession>A0A7N4PAN5</accession>
<reference evidence="9" key="2">
    <citation type="submission" date="2025-08" db="UniProtKB">
        <authorList>
            <consortium name="Ensembl"/>
        </authorList>
    </citation>
    <scope>IDENTIFICATION</scope>
</reference>
<comment type="subcellular location">
    <subcellularLocation>
        <location evidence="1">Cell projection</location>
        <location evidence="1">Cilium</location>
    </subcellularLocation>
</comment>
<feature type="coiled-coil region" evidence="7">
    <location>
        <begin position="97"/>
        <end position="142"/>
    </location>
</feature>
<dbReference type="PANTHER" id="PTHR15654">
    <property type="entry name" value="COILED-COIL DOMAIN-CONTAINING PROTEIN 113-RELATED"/>
    <property type="match status" value="1"/>
</dbReference>
<organism evidence="9 10">
    <name type="scientific">Sarcophilus harrisii</name>
    <name type="common">Tasmanian devil</name>
    <name type="synonym">Sarcophilus laniarius</name>
    <dbReference type="NCBI Taxonomy" id="9305"/>
    <lineage>
        <taxon>Eukaryota</taxon>
        <taxon>Metazoa</taxon>
        <taxon>Chordata</taxon>
        <taxon>Craniata</taxon>
        <taxon>Vertebrata</taxon>
        <taxon>Euteleostomi</taxon>
        <taxon>Mammalia</taxon>
        <taxon>Metatheria</taxon>
        <taxon>Dasyuromorphia</taxon>
        <taxon>Dasyuridae</taxon>
        <taxon>Sarcophilus</taxon>
    </lineage>
</organism>
<dbReference type="FunCoup" id="A0A7N4PAN5">
    <property type="interactions" value="131"/>
</dbReference>
<dbReference type="InterPro" id="IPR025254">
    <property type="entry name" value="CCDC113/CCDC96_CC"/>
</dbReference>
<evidence type="ECO:0000313" key="10">
    <source>
        <dbReference type="Proteomes" id="UP000007648"/>
    </source>
</evidence>
<evidence type="ECO:0000256" key="1">
    <source>
        <dbReference type="ARBA" id="ARBA00004138"/>
    </source>
</evidence>
<dbReference type="Pfam" id="PF13870">
    <property type="entry name" value="CCDC113_CCDC96_CC"/>
    <property type="match status" value="1"/>
</dbReference>
<dbReference type="InParanoid" id="A0A7N4PAN5"/>
<comment type="similarity">
    <text evidence="5">Belongs to the CFAP263 family.</text>
</comment>
<evidence type="ECO:0000256" key="7">
    <source>
        <dbReference type="SAM" id="Coils"/>
    </source>
</evidence>
<protein>
    <recommendedName>
        <fullName evidence="6">Cilia- and flagella-associated protein 263</fullName>
    </recommendedName>
</protein>
<name>A0A7N4PAN5_SARHA</name>
<evidence type="ECO:0000256" key="5">
    <source>
        <dbReference type="ARBA" id="ARBA00044506"/>
    </source>
</evidence>
<evidence type="ECO:0000313" key="9">
    <source>
        <dbReference type="Ensembl" id="ENSSHAP00000034816.1"/>
    </source>
</evidence>
<evidence type="ECO:0000256" key="3">
    <source>
        <dbReference type="ARBA" id="ARBA00023054"/>
    </source>
</evidence>
<feature type="domain" description="CCDC113/CCDC96 coiled-coil" evidence="8">
    <location>
        <begin position="185"/>
        <end position="356"/>
    </location>
</feature>
<proteinExistence type="inferred from homology"/>
<dbReference type="InterPro" id="IPR051885">
    <property type="entry name" value="CC_CF"/>
</dbReference>
<dbReference type="AlphaFoldDB" id="A0A7N4PAN5"/>
<dbReference type="GO" id="GO:0005930">
    <property type="term" value="C:axoneme"/>
    <property type="evidence" value="ECO:0007669"/>
    <property type="project" value="TreeGrafter"/>
</dbReference>
<keyword evidence="4" id="KW-0966">Cell projection</keyword>
<sequence length="378" mass="44639">MASGEDETESWFTSESQFGEEIELPIIQLCGLVEELSYGNSSLKIETEMFEKYYNKLEPRDQRFPRLSDFKSSTMDFTQFRGRRKSRSRVTTDRLILLSVDQKCDLALRELEDVKEEMRQLRANSEKELQRYEAIIEEAEIRWGEVKKAGQDFEKEILNTISKKRGSAVATQRVLKYVEDRNIRREALKDKLRLKNLSLKVQKKKILTQLRQKEEVGESLHDVDFQQLKIENIQFLENIDQRNRELIQLKLTAGNALHTLNLYKSKLQRATDTTRNIEKEISLRKEILEKIERETIQAEEDRAKAEVLNKKLRKQLATYKVPHVMMYVHEKVTNFELEKNIKTWERKVEIAEMSLKGYRKAWNKVKMASNLLETSAML</sequence>
<evidence type="ECO:0000256" key="4">
    <source>
        <dbReference type="ARBA" id="ARBA00023273"/>
    </source>
</evidence>
<dbReference type="PANTHER" id="PTHR15654:SF2">
    <property type="entry name" value="COILED-COIL DOMAIN-CONTAINING PROTEIN 113"/>
    <property type="match status" value="1"/>
</dbReference>
<evidence type="ECO:0000256" key="6">
    <source>
        <dbReference type="ARBA" id="ARBA00044798"/>
    </source>
</evidence>
<dbReference type="Ensembl" id="ENSSHAT00000045794.1">
    <property type="protein sequence ID" value="ENSSHAP00000034816.1"/>
    <property type="gene ID" value="ENSSHAG00000032387.1"/>
</dbReference>
<gene>
    <name evidence="9" type="primary">CFAP263</name>
</gene>
<feature type="coiled-coil region" evidence="7">
    <location>
        <begin position="260"/>
        <end position="354"/>
    </location>
</feature>
<dbReference type="GO" id="GO:0060271">
    <property type="term" value="P:cilium assembly"/>
    <property type="evidence" value="ECO:0007669"/>
    <property type="project" value="Ensembl"/>
</dbReference>
<keyword evidence="2" id="KW-0970">Cilium biogenesis/degradation</keyword>
<evidence type="ECO:0000259" key="8">
    <source>
        <dbReference type="Pfam" id="PF13870"/>
    </source>
</evidence>
<dbReference type="GO" id="GO:0034451">
    <property type="term" value="C:centriolar satellite"/>
    <property type="evidence" value="ECO:0007669"/>
    <property type="project" value="Ensembl"/>
</dbReference>
<dbReference type="Proteomes" id="UP000007648">
    <property type="component" value="Unassembled WGS sequence"/>
</dbReference>
<keyword evidence="10" id="KW-1185">Reference proteome</keyword>
<evidence type="ECO:0000256" key="2">
    <source>
        <dbReference type="ARBA" id="ARBA00022794"/>
    </source>
</evidence>
<keyword evidence="3 7" id="KW-0175">Coiled coil</keyword>